<organism evidence="11">
    <name type="scientific">marine sediment metagenome</name>
    <dbReference type="NCBI Taxonomy" id="412755"/>
    <lineage>
        <taxon>unclassified sequences</taxon>
        <taxon>metagenomes</taxon>
        <taxon>ecological metagenomes</taxon>
    </lineage>
</organism>
<dbReference type="GO" id="GO:0015450">
    <property type="term" value="F:protein-transporting ATPase activity"/>
    <property type="evidence" value="ECO:0007669"/>
    <property type="project" value="InterPro"/>
</dbReference>
<keyword evidence="9 10" id="KW-0472">Membrane</keyword>
<keyword evidence="5 10" id="KW-0812">Transmembrane</keyword>
<dbReference type="PANTHER" id="PTHR34182:SF1">
    <property type="entry name" value="PROTEIN-EXPORT MEMBRANE PROTEIN SECG"/>
    <property type="match status" value="1"/>
</dbReference>
<dbReference type="EMBL" id="BARS01041976">
    <property type="protein sequence ID" value="GAG38065.1"/>
    <property type="molecule type" value="Genomic_DNA"/>
</dbReference>
<reference evidence="11" key="1">
    <citation type="journal article" date="2014" name="Front. Microbiol.">
        <title>High frequency of phylogenetically diverse reductive dehalogenase-homologous genes in deep subseafloor sedimentary metagenomes.</title>
        <authorList>
            <person name="Kawai M."/>
            <person name="Futagami T."/>
            <person name="Toyoda A."/>
            <person name="Takaki Y."/>
            <person name="Nishi S."/>
            <person name="Hori S."/>
            <person name="Arai W."/>
            <person name="Tsubouchi T."/>
            <person name="Morono Y."/>
            <person name="Uchiyama I."/>
            <person name="Ito T."/>
            <person name="Fujiyama A."/>
            <person name="Inagaki F."/>
            <person name="Takami H."/>
        </authorList>
    </citation>
    <scope>NUCLEOTIDE SEQUENCE</scope>
    <source>
        <strain evidence="11">Expedition CK06-06</strain>
    </source>
</reference>
<name>X0X4Y2_9ZZZZ</name>
<protein>
    <recommendedName>
        <fullName evidence="12">Protein-export membrane protein SecG</fullName>
    </recommendedName>
</protein>
<comment type="similarity">
    <text evidence="2">Belongs to the SecG family.</text>
</comment>
<accession>X0X4Y2</accession>
<dbReference type="PRINTS" id="PR01651">
    <property type="entry name" value="SECGEXPORT"/>
</dbReference>
<evidence type="ECO:0000256" key="7">
    <source>
        <dbReference type="ARBA" id="ARBA00022989"/>
    </source>
</evidence>
<dbReference type="GO" id="GO:0043952">
    <property type="term" value="P:protein transport by the Sec complex"/>
    <property type="evidence" value="ECO:0007669"/>
    <property type="project" value="TreeGrafter"/>
</dbReference>
<dbReference type="PANTHER" id="PTHR34182">
    <property type="entry name" value="PROTEIN-EXPORT MEMBRANE PROTEIN SECG"/>
    <property type="match status" value="1"/>
</dbReference>
<keyword evidence="7 10" id="KW-1133">Transmembrane helix</keyword>
<evidence type="ECO:0000256" key="3">
    <source>
        <dbReference type="ARBA" id="ARBA00022448"/>
    </source>
</evidence>
<evidence type="ECO:0008006" key="12">
    <source>
        <dbReference type="Google" id="ProtNLM"/>
    </source>
</evidence>
<evidence type="ECO:0000256" key="10">
    <source>
        <dbReference type="SAM" id="Phobius"/>
    </source>
</evidence>
<sequence>MTVFPFLAIGFIMKVVAVLFIICCLALILIILVQKGRGGGLSSAFGGGMAGGILGSKTGDFLTWVTIVLVGVFLTLAVVMGKFYKPSVSDFGEVPPTQQELPTSPEQPLPLVDVEDTASDVNAGADVNSPGG</sequence>
<evidence type="ECO:0000256" key="8">
    <source>
        <dbReference type="ARBA" id="ARBA00023010"/>
    </source>
</evidence>
<feature type="transmembrane region" description="Helical" evidence="10">
    <location>
        <begin position="61"/>
        <end position="79"/>
    </location>
</feature>
<feature type="transmembrane region" description="Helical" evidence="10">
    <location>
        <begin position="39"/>
        <end position="55"/>
    </location>
</feature>
<evidence type="ECO:0000256" key="4">
    <source>
        <dbReference type="ARBA" id="ARBA00022475"/>
    </source>
</evidence>
<gene>
    <name evidence="11" type="ORF">S01H1_63746</name>
</gene>
<dbReference type="NCBIfam" id="TIGR00810">
    <property type="entry name" value="secG"/>
    <property type="match status" value="1"/>
</dbReference>
<dbReference type="GO" id="GO:0009306">
    <property type="term" value="P:protein secretion"/>
    <property type="evidence" value="ECO:0007669"/>
    <property type="project" value="InterPro"/>
</dbReference>
<evidence type="ECO:0000256" key="9">
    <source>
        <dbReference type="ARBA" id="ARBA00023136"/>
    </source>
</evidence>
<evidence type="ECO:0000256" key="6">
    <source>
        <dbReference type="ARBA" id="ARBA00022927"/>
    </source>
</evidence>
<dbReference type="AlphaFoldDB" id="X0X4Y2"/>
<comment type="caution">
    <text evidence="11">The sequence shown here is derived from an EMBL/GenBank/DDBJ whole genome shotgun (WGS) entry which is preliminary data.</text>
</comment>
<comment type="subcellular location">
    <subcellularLocation>
        <location evidence="1">Cell membrane</location>
        <topology evidence="1">Multi-pass membrane protein</topology>
    </subcellularLocation>
</comment>
<evidence type="ECO:0000256" key="1">
    <source>
        <dbReference type="ARBA" id="ARBA00004651"/>
    </source>
</evidence>
<proteinExistence type="inferred from homology"/>
<evidence type="ECO:0000256" key="5">
    <source>
        <dbReference type="ARBA" id="ARBA00022692"/>
    </source>
</evidence>
<evidence type="ECO:0000313" key="11">
    <source>
        <dbReference type="EMBL" id="GAG38065.1"/>
    </source>
</evidence>
<keyword evidence="8" id="KW-0811">Translocation</keyword>
<dbReference type="Pfam" id="PF03840">
    <property type="entry name" value="SecG"/>
    <property type="match status" value="1"/>
</dbReference>
<dbReference type="GO" id="GO:0065002">
    <property type="term" value="P:intracellular protein transmembrane transport"/>
    <property type="evidence" value="ECO:0007669"/>
    <property type="project" value="TreeGrafter"/>
</dbReference>
<evidence type="ECO:0000256" key="2">
    <source>
        <dbReference type="ARBA" id="ARBA00008445"/>
    </source>
</evidence>
<keyword evidence="4" id="KW-1003">Cell membrane</keyword>
<keyword evidence="6" id="KW-0653">Protein transport</keyword>
<keyword evidence="3" id="KW-0813">Transport</keyword>
<dbReference type="GO" id="GO:0005886">
    <property type="term" value="C:plasma membrane"/>
    <property type="evidence" value="ECO:0007669"/>
    <property type="project" value="UniProtKB-SubCell"/>
</dbReference>
<feature type="transmembrane region" description="Helical" evidence="10">
    <location>
        <begin position="6"/>
        <end position="32"/>
    </location>
</feature>
<dbReference type="InterPro" id="IPR004692">
    <property type="entry name" value="SecG"/>
</dbReference>